<reference evidence="7" key="2">
    <citation type="journal article" date="2021" name="PeerJ">
        <title>Extensive microbial diversity within the chicken gut microbiome revealed by metagenomics and culture.</title>
        <authorList>
            <person name="Gilroy R."/>
            <person name="Ravi A."/>
            <person name="Getino M."/>
            <person name="Pursley I."/>
            <person name="Horton D.L."/>
            <person name="Alikhan N.F."/>
            <person name="Baker D."/>
            <person name="Gharbi K."/>
            <person name="Hall N."/>
            <person name="Watson M."/>
            <person name="Adriaenssens E.M."/>
            <person name="Foster-Nyarko E."/>
            <person name="Jarju S."/>
            <person name="Secka A."/>
            <person name="Antonio M."/>
            <person name="Oren A."/>
            <person name="Chaudhuri R.R."/>
            <person name="La Ragione R."/>
            <person name="Hildebrand F."/>
            <person name="Pallen M.J."/>
        </authorList>
    </citation>
    <scope>NUCLEOTIDE SEQUENCE</scope>
    <source>
        <strain evidence="7">CHK176-22527</strain>
    </source>
</reference>
<dbReference type="PROSITE" id="PS00092">
    <property type="entry name" value="N6_MTASE"/>
    <property type="match status" value="1"/>
</dbReference>
<dbReference type="GO" id="GO:0003677">
    <property type="term" value="F:DNA binding"/>
    <property type="evidence" value="ECO:0007669"/>
    <property type="project" value="InterPro"/>
</dbReference>
<comment type="similarity">
    <text evidence="1">Belongs to the N(4)/N(6)-methyltransferase family.</text>
</comment>
<dbReference type="InterPro" id="IPR029063">
    <property type="entry name" value="SAM-dependent_MTases_sf"/>
</dbReference>
<dbReference type="GO" id="GO:0009307">
    <property type="term" value="P:DNA restriction-modification system"/>
    <property type="evidence" value="ECO:0007669"/>
    <property type="project" value="UniProtKB-KW"/>
</dbReference>
<dbReference type="InterPro" id="IPR002941">
    <property type="entry name" value="DNA_methylase_N4/N6"/>
</dbReference>
<dbReference type="AlphaFoldDB" id="A0A9D1HE62"/>
<dbReference type="GO" id="GO:0008170">
    <property type="term" value="F:N-methyltransferase activity"/>
    <property type="evidence" value="ECO:0007669"/>
    <property type="project" value="InterPro"/>
</dbReference>
<dbReference type="SUPFAM" id="SSF53335">
    <property type="entry name" value="S-adenosyl-L-methionine-dependent methyltransferases"/>
    <property type="match status" value="1"/>
</dbReference>
<keyword evidence="2" id="KW-0489">Methyltransferase</keyword>
<evidence type="ECO:0000259" key="6">
    <source>
        <dbReference type="Pfam" id="PF01555"/>
    </source>
</evidence>
<gene>
    <name evidence="7" type="ORF">IAD12_06925</name>
</gene>
<dbReference type="Proteomes" id="UP000824159">
    <property type="component" value="Unassembled WGS sequence"/>
</dbReference>
<evidence type="ECO:0000256" key="2">
    <source>
        <dbReference type="ARBA" id="ARBA00022603"/>
    </source>
</evidence>
<dbReference type="GO" id="GO:0032259">
    <property type="term" value="P:methylation"/>
    <property type="evidence" value="ECO:0007669"/>
    <property type="project" value="UniProtKB-KW"/>
</dbReference>
<keyword evidence="5" id="KW-0680">Restriction system</keyword>
<name>A0A9D1HE62_9FIRM</name>
<organism evidence="7 8">
    <name type="scientific">Candidatus Allocopromorpha excrementavium</name>
    <dbReference type="NCBI Taxonomy" id="2840741"/>
    <lineage>
        <taxon>Bacteria</taxon>
        <taxon>Bacillati</taxon>
        <taxon>Bacillota</taxon>
        <taxon>Clostridia</taxon>
        <taxon>Eubacteriales</taxon>
        <taxon>Eubacteriaceae</taxon>
        <taxon>Eubacteriaceae incertae sedis</taxon>
        <taxon>Candidatus Allocopromorpha</taxon>
    </lineage>
</organism>
<dbReference type="PRINTS" id="PR00506">
    <property type="entry name" value="D21N6MTFRASE"/>
</dbReference>
<keyword evidence="3" id="KW-0808">Transferase</keyword>
<dbReference type="EMBL" id="DVLX01000084">
    <property type="protein sequence ID" value="HIT99969.1"/>
    <property type="molecule type" value="Genomic_DNA"/>
</dbReference>
<evidence type="ECO:0000313" key="7">
    <source>
        <dbReference type="EMBL" id="HIT99969.1"/>
    </source>
</evidence>
<protein>
    <submittedName>
        <fullName evidence="7">Site-specific DNA-methyltransferase</fullName>
    </submittedName>
</protein>
<dbReference type="Pfam" id="PF01555">
    <property type="entry name" value="N6_N4_Mtase"/>
    <property type="match status" value="1"/>
</dbReference>
<dbReference type="Gene3D" id="3.40.50.150">
    <property type="entry name" value="Vaccinia Virus protein VP39"/>
    <property type="match status" value="1"/>
</dbReference>
<keyword evidence="4" id="KW-0949">S-adenosyl-L-methionine</keyword>
<evidence type="ECO:0000256" key="1">
    <source>
        <dbReference type="ARBA" id="ARBA00006594"/>
    </source>
</evidence>
<evidence type="ECO:0000256" key="5">
    <source>
        <dbReference type="ARBA" id="ARBA00022747"/>
    </source>
</evidence>
<dbReference type="InterPro" id="IPR002052">
    <property type="entry name" value="DNA_methylase_N6_adenine_CS"/>
</dbReference>
<evidence type="ECO:0000256" key="3">
    <source>
        <dbReference type="ARBA" id="ARBA00022679"/>
    </source>
</evidence>
<dbReference type="InterPro" id="IPR002295">
    <property type="entry name" value="N4/N6-MTase_EcoPI_Mod-like"/>
</dbReference>
<proteinExistence type="inferred from homology"/>
<accession>A0A9D1HE62</accession>
<evidence type="ECO:0000256" key="4">
    <source>
        <dbReference type="ARBA" id="ARBA00022691"/>
    </source>
</evidence>
<evidence type="ECO:0000313" key="8">
    <source>
        <dbReference type="Proteomes" id="UP000824159"/>
    </source>
</evidence>
<comment type="caution">
    <text evidence="7">The sequence shown here is derived from an EMBL/GenBank/DDBJ whole genome shotgun (WGS) entry which is preliminary data.</text>
</comment>
<reference evidence="7" key="1">
    <citation type="submission" date="2020-10" db="EMBL/GenBank/DDBJ databases">
        <authorList>
            <person name="Gilroy R."/>
        </authorList>
    </citation>
    <scope>NUCLEOTIDE SEQUENCE</scope>
    <source>
        <strain evidence="7">CHK176-22527</strain>
    </source>
</reference>
<feature type="domain" description="DNA methylase N-4/N-6" evidence="6">
    <location>
        <begin position="70"/>
        <end position="302"/>
    </location>
</feature>
<sequence length="443" mass="50991">MSSISDIAEAYREGQKLYKEVLSREVYPHFMMTELYGENKGEILNTVAEGDSLEYMDHLIKDKHMAKRFQLIYVDPPFFSKSRYQASFCVTSRDMKRSPVIKVDAYDDSRSGNMHEYLKMITARLLMMKELLKETGCICVHLDWHAVHYVKIIMDEIFGRENFINEIIWTYKSGGSSRKSFSRKHDTLLLYGRSEKYKFNPQQEKSYNRDLKPYRFKGVEEFCDEKGWYTKVNMKDVWNIDMVGRTSKERTGYATQKPEKLMERIIRACSDEGDLCGDFFAGSGSFGVVCGREKRRFVMCDKGGIALADEVTRLSKENISFGVEKHSKISDKSDDICAEVEISSDGSEVRLRDYRFNKKICGISDSEFIKYIETDGLCAVKAWSVDFDFDGNVHRADRLLDGSARDFSICNAAGRAVEDSNISVVCYDVLGNSAHMVKYAKRR</sequence>